<accession>A0A401TAH8</accession>
<evidence type="ECO:0000313" key="2">
    <source>
        <dbReference type="EMBL" id="GCC39658.1"/>
    </source>
</evidence>
<evidence type="ECO:0000313" key="3">
    <source>
        <dbReference type="Proteomes" id="UP000287033"/>
    </source>
</evidence>
<dbReference type="Proteomes" id="UP000287033">
    <property type="component" value="Unassembled WGS sequence"/>
</dbReference>
<protein>
    <submittedName>
        <fullName evidence="2">Uncharacterized protein</fullName>
    </submittedName>
</protein>
<proteinExistence type="predicted"/>
<feature type="region of interest" description="Disordered" evidence="1">
    <location>
        <begin position="1"/>
        <end position="24"/>
    </location>
</feature>
<sequence length="106" mass="11699">MSYDPRKHSAAQNQAAMPATANRAKRLSEPIAGANSLTLLRNAGCKMADIEVRYWGWGMCVAGGVGWRFSSVFWRGYEKGQSNWNRADLMVPGPQVTHEVPSDMAK</sequence>
<evidence type="ECO:0000256" key="1">
    <source>
        <dbReference type="SAM" id="MobiDB-lite"/>
    </source>
</evidence>
<name>A0A401TAH8_CHIPU</name>
<gene>
    <name evidence="2" type="ORF">chiPu_0023705</name>
</gene>
<reference evidence="2 3" key="1">
    <citation type="journal article" date="2018" name="Nat. Ecol. Evol.">
        <title>Shark genomes provide insights into elasmobranch evolution and the origin of vertebrates.</title>
        <authorList>
            <person name="Hara Y"/>
            <person name="Yamaguchi K"/>
            <person name="Onimaru K"/>
            <person name="Kadota M"/>
            <person name="Koyanagi M"/>
            <person name="Keeley SD"/>
            <person name="Tatsumi K"/>
            <person name="Tanaka K"/>
            <person name="Motone F"/>
            <person name="Kageyama Y"/>
            <person name="Nozu R"/>
            <person name="Adachi N"/>
            <person name="Nishimura O"/>
            <person name="Nakagawa R"/>
            <person name="Tanegashima C"/>
            <person name="Kiyatake I"/>
            <person name="Matsumoto R"/>
            <person name="Murakumo K"/>
            <person name="Nishida K"/>
            <person name="Terakita A"/>
            <person name="Kuratani S"/>
            <person name="Sato K"/>
            <person name="Hyodo S Kuraku.S."/>
        </authorList>
    </citation>
    <scope>NUCLEOTIDE SEQUENCE [LARGE SCALE GENOMIC DNA]</scope>
</reference>
<organism evidence="2 3">
    <name type="scientific">Chiloscyllium punctatum</name>
    <name type="common">Brownbanded bambooshark</name>
    <name type="synonym">Hemiscyllium punctatum</name>
    <dbReference type="NCBI Taxonomy" id="137246"/>
    <lineage>
        <taxon>Eukaryota</taxon>
        <taxon>Metazoa</taxon>
        <taxon>Chordata</taxon>
        <taxon>Craniata</taxon>
        <taxon>Vertebrata</taxon>
        <taxon>Chondrichthyes</taxon>
        <taxon>Elasmobranchii</taxon>
        <taxon>Galeomorphii</taxon>
        <taxon>Galeoidea</taxon>
        <taxon>Orectolobiformes</taxon>
        <taxon>Hemiscylliidae</taxon>
        <taxon>Chiloscyllium</taxon>
    </lineage>
</organism>
<dbReference type="EMBL" id="BEZZ01025499">
    <property type="protein sequence ID" value="GCC39658.1"/>
    <property type="molecule type" value="Genomic_DNA"/>
</dbReference>
<keyword evidence="3" id="KW-1185">Reference proteome</keyword>
<feature type="compositionally biased region" description="Low complexity" evidence="1">
    <location>
        <begin position="10"/>
        <end position="22"/>
    </location>
</feature>
<dbReference type="AlphaFoldDB" id="A0A401TAH8"/>
<comment type="caution">
    <text evidence="2">The sequence shown here is derived from an EMBL/GenBank/DDBJ whole genome shotgun (WGS) entry which is preliminary data.</text>
</comment>